<dbReference type="SUPFAM" id="SSF56024">
    <property type="entry name" value="Phospholipase D/nuclease"/>
    <property type="match status" value="2"/>
</dbReference>
<keyword evidence="9" id="KW-1185">Reference proteome</keyword>
<dbReference type="InterPro" id="IPR001736">
    <property type="entry name" value="PLipase_D/transphosphatidylase"/>
</dbReference>
<dbReference type="Pfam" id="PF13091">
    <property type="entry name" value="PLDc_2"/>
    <property type="match status" value="2"/>
</dbReference>
<evidence type="ECO:0000256" key="5">
    <source>
        <dbReference type="ARBA" id="ARBA00022963"/>
    </source>
</evidence>
<dbReference type="GO" id="GO:0004630">
    <property type="term" value="F:phospholipase D activity"/>
    <property type="evidence" value="ECO:0007669"/>
    <property type="project" value="UniProtKB-EC"/>
</dbReference>
<dbReference type="PANTHER" id="PTHR43856:SF1">
    <property type="entry name" value="MITOCHONDRIAL CARDIOLIPIN HYDROLASE"/>
    <property type="match status" value="1"/>
</dbReference>
<name>A0A3E0HBX3_9PSEU</name>
<keyword evidence="5" id="KW-0442">Lipid degradation</keyword>
<evidence type="ECO:0000259" key="7">
    <source>
        <dbReference type="PROSITE" id="PS50035"/>
    </source>
</evidence>
<evidence type="ECO:0000256" key="6">
    <source>
        <dbReference type="ARBA" id="ARBA00023098"/>
    </source>
</evidence>
<dbReference type="EMBL" id="QUNO01000011">
    <property type="protein sequence ID" value="REH41945.1"/>
    <property type="molecule type" value="Genomic_DNA"/>
</dbReference>
<sequence length="308" mass="32586">MTLPSAADSPLTLVTQPQQGYTAIYNLVNNAQKTIDLTMYELTDTTAENDLVAAAARGVTVRVVLDTNRERTHNQSAFTLLSGKGVHVVWANTKYAATHQKTLTVDGVTSAIMTGNLTSQYYATSRDFAVIDTTATDVTAIEKVFNADYAHTSITPGDGADLVWRPTDSEPQLLALINGATASLQVENEEMGLPAVTTALQNAAKRGVSVQVIMTNTANDYATEFDALTAAGAKVSTYAADAPLYIHAKAIVADYGRSGAKVFLGSENFSSASLTENRELGLITTDSAVMSSVHSTLASDYAGGTLWS</sequence>
<gene>
    <name evidence="8" type="ORF">BCF44_111250</name>
</gene>
<comment type="similarity">
    <text evidence="2">Belongs to the phospholipase D family.</text>
</comment>
<feature type="domain" description="PLD phosphodiesterase" evidence="7">
    <location>
        <begin position="242"/>
        <end position="273"/>
    </location>
</feature>
<evidence type="ECO:0000313" key="8">
    <source>
        <dbReference type="EMBL" id="REH41945.1"/>
    </source>
</evidence>
<dbReference type="AlphaFoldDB" id="A0A3E0HBX3"/>
<dbReference type="InterPro" id="IPR051406">
    <property type="entry name" value="PLD_domain"/>
</dbReference>
<dbReference type="InterPro" id="IPR025202">
    <property type="entry name" value="PLD-like_dom"/>
</dbReference>
<accession>A0A3E0HBX3</accession>
<dbReference type="CDD" id="cd09128">
    <property type="entry name" value="PLDc_unchar1_2"/>
    <property type="match status" value="1"/>
</dbReference>
<evidence type="ECO:0000256" key="1">
    <source>
        <dbReference type="ARBA" id="ARBA00000798"/>
    </source>
</evidence>
<dbReference type="Proteomes" id="UP000256269">
    <property type="component" value="Unassembled WGS sequence"/>
</dbReference>
<dbReference type="PANTHER" id="PTHR43856">
    <property type="entry name" value="CARDIOLIPIN HYDROLASE"/>
    <property type="match status" value="1"/>
</dbReference>
<dbReference type="PROSITE" id="PS50035">
    <property type="entry name" value="PLD"/>
    <property type="match status" value="1"/>
</dbReference>
<evidence type="ECO:0000256" key="2">
    <source>
        <dbReference type="ARBA" id="ARBA00008664"/>
    </source>
</evidence>
<organism evidence="8 9">
    <name type="scientific">Kutzneria buriramensis</name>
    <dbReference type="NCBI Taxonomy" id="1045776"/>
    <lineage>
        <taxon>Bacteria</taxon>
        <taxon>Bacillati</taxon>
        <taxon>Actinomycetota</taxon>
        <taxon>Actinomycetes</taxon>
        <taxon>Pseudonocardiales</taxon>
        <taxon>Pseudonocardiaceae</taxon>
        <taxon>Kutzneria</taxon>
    </lineage>
</organism>
<dbReference type="GO" id="GO:0016891">
    <property type="term" value="F:RNA endonuclease activity producing 5'-phosphomonoesters, hydrolytic mechanism"/>
    <property type="evidence" value="ECO:0007669"/>
    <property type="project" value="TreeGrafter"/>
</dbReference>
<dbReference type="RefSeq" id="WP_116177959.1">
    <property type="nucleotide sequence ID" value="NZ_QUNO01000011.1"/>
</dbReference>
<reference evidence="8 9" key="1">
    <citation type="submission" date="2018-08" db="EMBL/GenBank/DDBJ databases">
        <title>Genomic Encyclopedia of Archaeal and Bacterial Type Strains, Phase II (KMG-II): from individual species to whole genera.</title>
        <authorList>
            <person name="Goeker M."/>
        </authorList>
    </citation>
    <scope>NUCLEOTIDE SEQUENCE [LARGE SCALE GENOMIC DNA]</scope>
    <source>
        <strain evidence="8 9">DSM 45791</strain>
    </source>
</reference>
<comment type="catalytic activity">
    <reaction evidence="1">
        <text>a 1,2-diacyl-sn-glycero-3-phosphocholine + H2O = a 1,2-diacyl-sn-glycero-3-phosphate + choline + H(+)</text>
        <dbReference type="Rhea" id="RHEA:14445"/>
        <dbReference type="ChEBI" id="CHEBI:15354"/>
        <dbReference type="ChEBI" id="CHEBI:15377"/>
        <dbReference type="ChEBI" id="CHEBI:15378"/>
        <dbReference type="ChEBI" id="CHEBI:57643"/>
        <dbReference type="ChEBI" id="CHEBI:58608"/>
        <dbReference type="EC" id="3.1.4.4"/>
    </reaction>
</comment>
<evidence type="ECO:0000256" key="4">
    <source>
        <dbReference type="ARBA" id="ARBA00022801"/>
    </source>
</evidence>
<protein>
    <recommendedName>
        <fullName evidence="3">phospholipase D</fullName>
        <ecNumber evidence="3">3.1.4.4</ecNumber>
    </recommendedName>
</protein>
<proteinExistence type="inferred from homology"/>
<evidence type="ECO:0000256" key="3">
    <source>
        <dbReference type="ARBA" id="ARBA00012027"/>
    </source>
</evidence>
<keyword evidence="4" id="KW-0378">Hydrolase</keyword>
<dbReference type="GO" id="GO:0006793">
    <property type="term" value="P:phosphorus metabolic process"/>
    <property type="evidence" value="ECO:0007669"/>
    <property type="project" value="UniProtKB-ARBA"/>
</dbReference>
<evidence type="ECO:0000313" key="9">
    <source>
        <dbReference type="Proteomes" id="UP000256269"/>
    </source>
</evidence>
<dbReference type="GO" id="GO:0016042">
    <property type="term" value="P:lipid catabolic process"/>
    <property type="evidence" value="ECO:0007669"/>
    <property type="project" value="UniProtKB-KW"/>
</dbReference>
<dbReference type="OrthoDB" id="9814383at2"/>
<dbReference type="EC" id="3.1.4.4" evidence="3"/>
<comment type="caution">
    <text evidence="8">The sequence shown here is derived from an EMBL/GenBank/DDBJ whole genome shotgun (WGS) entry which is preliminary data.</text>
</comment>
<keyword evidence="6" id="KW-0443">Lipid metabolism</keyword>
<dbReference type="Gene3D" id="3.30.870.10">
    <property type="entry name" value="Endonuclease Chain A"/>
    <property type="match status" value="2"/>
</dbReference>